<comment type="caution">
    <text evidence="8">The sequence shown here is derived from an EMBL/GenBank/DDBJ whole genome shotgun (WGS) entry which is preliminary data.</text>
</comment>
<evidence type="ECO:0000256" key="1">
    <source>
        <dbReference type="ARBA" id="ARBA00001946"/>
    </source>
</evidence>
<keyword evidence="4" id="KW-0460">Magnesium</keyword>
<accession>A0AAW1M7V1</accession>
<dbReference type="SMART" id="SM00382">
    <property type="entry name" value="AAA"/>
    <property type="match status" value="1"/>
</dbReference>
<dbReference type="Gene3D" id="3.40.50.300">
    <property type="entry name" value="P-loop containing nucleotide triphosphate hydrolases"/>
    <property type="match status" value="1"/>
</dbReference>
<comment type="similarity">
    <text evidence="2">Belongs to the AAA ATPase family. BCS1 subfamily.</text>
</comment>
<evidence type="ECO:0000259" key="7">
    <source>
        <dbReference type="SMART" id="SM00382"/>
    </source>
</evidence>
<dbReference type="CDD" id="cd19510">
    <property type="entry name" value="RecA-like_BCS1"/>
    <property type="match status" value="1"/>
</dbReference>
<dbReference type="PROSITE" id="PS00674">
    <property type="entry name" value="AAA"/>
    <property type="match status" value="1"/>
</dbReference>
<dbReference type="Pfam" id="PF00004">
    <property type="entry name" value="AAA"/>
    <property type="match status" value="1"/>
</dbReference>
<keyword evidence="3" id="KW-0378">Hydrolase</keyword>
<sequence>MMMMNNSDTITKIGSIIATIVFIKALYEQYVPNYWREVINTFLWRHTRIIMNMFSNYHSIIVEEYAGQRFSRSEAYTIIETYLSEKASKKARGLKASFVEDGNSLMLGLADNEEVVDVFQGVKVWWTSFKFSSNSQTITFYPGDDQLRQFKVTFHSRHRKFVTETYINHILEEGKSIAISKRQRKLFTNVKEDASSHGSLWDHVEFKHPANFDILGMAKSKKQAIVDDLIRFSKAKNYYTKIGKPWKRGYLLYGPPGTGKSTMIAAMANLLNYDIYDLELTAVKDNTQLRRLLIQTSTKSIIVIEDIDCSLELTGQRSSTEKKETENSNSTVKDAIKNKLTGKEEDKKSQVTLSGLLNFIDGIWSACGEERIIVFTTNYIDKLDPALIRRGRMDVHIELSYCCYEAFLVLAKNYLDIEEHRLFEKIKGLLSEINVCPADVAENLMPKSLDLDDEKTVELCLRDLISALEMIRLKTEKKTEESQVNVGNNEEIYKD</sequence>
<dbReference type="PANTHER" id="PTHR23070">
    <property type="entry name" value="BCS1 AAA-TYPE ATPASE"/>
    <property type="match status" value="1"/>
</dbReference>
<dbReference type="GO" id="GO:0016887">
    <property type="term" value="F:ATP hydrolysis activity"/>
    <property type="evidence" value="ECO:0007669"/>
    <property type="project" value="InterPro"/>
</dbReference>
<dbReference type="GO" id="GO:0005524">
    <property type="term" value="F:ATP binding"/>
    <property type="evidence" value="ECO:0007669"/>
    <property type="project" value="UniProtKB-KW"/>
</dbReference>
<dbReference type="GO" id="GO:0006950">
    <property type="term" value="P:response to stress"/>
    <property type="evidence" value="ECO:0007669"/>
    <property type="project" value="UniProtKB-ARBA"/>
</dbReference>
<evidence type="ECO:0000313" key="8">
    <source>
        <dbReference type="EMBL" id="KAK9741986.1"/>
    </source>
</evidence>
<dbReference type="InterPro" id="IPR003959">
    <property type="entry name" value="ATPase_AAA_core"/>
</dbReference>
<evidence type="ECO:0000256" key="5">
    <source>
        <dbReference type="ARBA" id="ARBA00049360"/>
    </source>
</evidence>
<evidence type="ECO:0000256" key="2">
    <source>
        <dbReference type="ARBA" id="ARBA00007448"/>
    </source>
</evidence>
<keyword evidence="6" id="KW-0067">ATP-binding</keyword>
<reference evidence="8" key="1">
    <citation type="submission" date="2024-03" db="EMBL/GenBank/DDBJ databases">
        <title>WGS assembly of Saponaria officinalis var. Norfolk2.</title>
        <authorList>
            <person name="Jenkins J."/>
            <person name="Shu S."/>
            <person name="Grimwood J."/>
            <person name="Barry K."/>
            <person name="Goodstein D."/>
            <person name="Schmutz J."/>
            <person name="Leebens-Mack J."/>
            <person name="Osbourn A."/>
        </authorList>
    </citation>
    <scope>NUCLEOTIDE SEQUENCE [LARGE SCALE GENOMIC DNA]</scope>
    <source>
        <strain evidence="8">JIC</strain>
    </source>
</reference>
<protein>
    <recommendedName>
        <fullName evidence="7">AAA+ ATPase domain-containing protein</fullName>
    </recommendedName>
</protein>
<gene>
    <name evidence="8" type="ORF">RND81_03G141600</name>
</gene>
<dbReference type="Gene3D" id="6.10.280.40">
    <property type="match status" value="1"/>
</dbReference>
<dbReference type="InterPro" id="IPR027417">
    <property type="entry name" value="P-loop_NTPase"/>
</dbReference>
<comment type="catalytic activity">
    <reaction evidence="5">
        <text>ATP + H2O = ADP + phosphate + H(+)</text>
        <dbReference type="Rhea" id="RHEA:13065"/>
        <dbReference type="ChEBI" id="CHEBI:15377"/>
        <dbReference type="ChEBI" id="CHEBI:15378"/>
        <dbReference type="ChEBI" id="CHEBI:30616"/>
        <dbReference type="ChEBI" id="CHEBI:43474"/>
        <dbReference type="ChEBI" id="CHEBI:456216"/>
    </reaction>
</comment>
<dbReference type="InterPro" id="IPR003593">
    <property type="entry name" value="AAA+_ATPase"/>
</dbReference>
<dbReference type="Proteomes" id="UP001443914">
    <property type="component" value="Unassembled WGS sequence"/>
</dbReference>
<evidence type="ECO:0000256" key="6">
    <source>
        <dbReference type="RuleBase" id="RU003651"/>
    </source>
</evidence>
<proteinExistence type="inferred from homology"/>
<dbReference type="SUPFAM" id="SSF52540">
    <property type="entry name" value="P-loop containing nucleoside triphosphate hydrolases"/>
    <property type="match status" value="1"/>
</dbReference>
<organism evidence="8 9">
    <name type="scientific">Saponaria officinalis</name>
    <name type="common">Common soapwort</name>
    <name type="synonym">Lychnis saponaria</name>
    <dbReference type="NCBI Taxonomy" id="3572"/>
    <lineage>
        <taxon>Eukaryota</taxon>
        <taxon>Viridiplantae</taxon>
        <taxon>Streptophyta</taxon>
        <taxon>Embryophyta</taxon>
        <taxon>Tracheophyta</taxon>
        <taxon>Spermatophyta</taxon>
        <taxon>Magnoliopsida</taxon>
        <taxon>eudicotyledons</taxon>
        <taxon>Gunneridae</taxon>
        <taxon>Pentapetalae</taxon>
        <taxon>Caryophyllales</taxon>
        <taxon>Caryophyllaceae</taxon>
        <taxon>Caryophylleae</taxon>
        <taxon>Saponaria</taxon>
    </lineage>
</organism>
<dbReference type="InterPro" id="IPR058017">
    <property type="entry name" value="At3g28540-like_C"/>
</dbReference>
<keyword evidence="9" id="KW-1185">Reference proteome</keyword>
<dbReference type="Pfam" id="PF25568">
    <property type="entry name" value="AAA_lid_At3g28540"/>
    <property type="match status" value="1"/>
</dbReference>
<dbReference type="InterPro" id="IPR025753">
    <property type="entry name" value="AAA_N_dom"/>
</dbReference>
<evidence type="ECO:0000313" key="9">
    <source>
        <dbReference type="Proteomes" id="UP001443914"/>
    </source>
</evidence>
<evidence type="ECO:0000256" key="4">
    <source>
        <dbReference type="ARBA" id="ARBA00022842"/>
    </source>
</evidence>
<name>A0AAW1M7V1_SAPOF</name>
<dbReference type="Pfam" id="PF14363">
    <property type="entry name" value="AAA_assoc"/>
    <property type="match status" value="1"/>
</dbReference>
<feature type="domain" description="AAA+ ATPase" evidence="7">
    <location>
        <begin position="246"/>
        <end position="403"/>
    </location>
</feature>
<comment type="cofactor">
    <cofactor evidence="1">
        <name>Mg(2+)</name>
        <dbReference type="ChEBI" id="CHEBI:18420"/>
    </cofactor>
</comment>
<dbReference type="InterPro" id="IPR003960">
    <property type="entry name" value="ATPase_AAA_CS"/>
</dbReference>
<dbReference type="InterPro" id="IPR050747">
    <property type="entry name" value="Mitochondrial_chaperone_BCS1"/>
</dbReference>
<evidence type="ECO:0000256" key="3">
    <source>
        <dbReference type="ARBA" id="ARBA00022801"/>
    </source>
</evidence>
<keyword evidence="6" id="KW-0547">Nucleotide-binding</keyword>
<dbReference type="EMBL" id="JBDFQZ010000003">
    <property type="protein sequence ID" value="KAK9741986.1"/>
    <property type="molecule type" value="Genomic_DNA"/>
</dbReference>
<dbReference type="AlphaFoldDB" id="A0AAW1M7V1"/>